<evidence type="ECO:0000313" key="9">
    <source>
        <dbReference type="Proteomes" id="UP001596055"/>
    </source>
</evidence>
<keyword evidence="2" id="KW-1003">Cell membrane</keyword>
<feature type="transmembrane region" description="Helical" evidence="6">
    <location>
        <begin position="6"/>
        <end position="28"/>
    </location>
</feature>
<evidence type="ECO:0000256" key="2">
    <source>
        <dbReference type="ARBA" id="ARBA00022475"/>
    </source>
</evidence>
<evidence type="ECO:0000256" key="5">
    <source>
        <dbReference type="ARBA" id="ARBA00023136"/>
    </source>
</evidence>
<feature type="transmembrane region" description="Helical" evidence="6">
    <location>
        <begin position="100"/>
        <end position="119"/>
    </location>
</feature>
<protein>
    <submittedName>
        <fullName evidence="8">Type II secretion system F family protein</fullName>
    </submittedName>
</protein>
<dbReference type="EMBL" id="JBHSNL010000006">
    <property type="protein sequence ID" value="MFC5546626.1"/>
    <property type="molecule type" value="Genomic_DNA"/>
</dbReference>
<evidence type="ECO:0000256" key="1">
    <source>
        <dbReference type="ARBA" id="ARBA00004651"/>
    </source>
</evidence>
<feature type="domain" description="Type II secretion system protein GspF" evidence="7">
    <location>
        <begin position="141"/>
        <end position="261"/>
    </location>
</feature>
<keyword evidence="9" id="KW-1185">Reference proteome</keyword>
<dbReference type="PANTHER" id="PTHR35007:SF1">
    <property type="entry name" value="PILUS ASSEMBLY PROTEIN"/>
    <property type="match status" value="1"/>
</dbReference>
<dbReference type="Proteomes" id="UP001596055">
    <property type="component" value="Unassembled WGS sequence"/>
</dbReference>
<dbReference type="Pfam" id="PF00482">
    <property type="entry name" value="T2SSF"/>
    <property type="match status" value="1"/>
</dbReference>
<proteinExistence type="predicted"/>
<comment type="subcellular location">
    <subcellularLocation>
        <location evidence="1">Cell membrane</location>
        <topology evidence="1">Multi-pass membrane protein</topology>
    </subcellularLocation>
</comment>
<keyword evidence="3 6" id="KW-0812">Transmembrane</keyword>
<keyword evidence="4 6" id="KW-1133">Transmembrane helix</keyword>
<evidence type="ECO:0000256" key="3">
    <source>
        <dbReference type="ARBA" id="ARBA00022692"/>
    </source>
</evidence>
<evidence type="ECO:0000313" key="8">
    <source>
        <dbReference type="EMBL" id="MFC5546626.1"/>
    </source>
</evidence>
<accession>A0ABW0RPW7</accession>
<dbReference type="InterPro" id="IPR018076">
    <property type="entry name" value="T2SS_GspF_dom"/>
</dbReference>
<organism evidence="8 9">
    <name type="scientific">Marinobacter koreensis</name>
    <dbReference type="NCBI Taxonomy" id="335974"/>
    <lineage>
        <taxon>Bacteria</taxon>
        <taxon>Pseudomonadati</taxon>
        <taxon>Pseudomonadota</taxon>
        <taxon>Gammaproteobacteria</taxon>
        <taxon>Pseudomonadales</taxon>
        <taxon>Marinobacteraceae</taxon>
        <taxon>Marinobacter</taxon>
    </lineage>
</organism>
<evidence type="ECO:0000259" key="7">
    <source>
        <dbReference type="Pfam" id="PF00482"/>
    </source>
</evidence>
<dbReference type="RefSeq" id="WP_248158825.1">
    <property type="nucleotide sequence ID" value="NZ_JAKZAJ010000004.1"/>
</dbReference>
<gene>
    <name evidence="8" type="ORF">ACFPQA_16290</name>
</gene>
<feature type="transmembrane region" description="Helical" evidence="6">
    <location>
        <begin position="74"/>
        <end position="94"/>
    </location>
</feature>
<evidence type="ECO:0000256" key="6">
    <source>
        <dbReference type="SAM" id="Phobius"/>
    </source>
</evidence>
<reference evidence="9" key="1">
    <citation type="journal article" date="2019" name="Int. J. Syst. Evol. Microbiol.">
        <title>The Global Catalogue of Microorganisms (GCM) 10K type strain sequencing project: providing services to taxonomists for standard genome sequencing and annotation.</title>
        <authorList>
            <consortium name="The Broad Institute Genomics Platform"/>
            <consortium name="The Broad Institute Genome Sequencing Center for Infectious Disease"/>
            <person name="Wu L."/>
            <person name="Ma J."/>
        </authorList>
    </citation>
    <scope>NUCLEOTIDE SEQUENCE [LARGE SCALE GENOMIC DNA]</scope>
    <source>
        <strain evidence="9">CGMCC 4.1799</strain>
    </source>
</reference>
<evidence type="ECO:0000256" key="4">
    <source>
        <dbReference type="ARBA" id="ARBA00022989"/>
    </source>
</evidence>
<name>A0ABW0RPW7_9GAMM</name>
<sequence>MTAPAWFHAAIVCGGLALFWLCAQWLWIRSAGKRYVKRATRERLLPQTESASFGGARIELGPVERLLVQADIQWTTQQFAVVGAALAGLLIVLFVTRGAIVLLVTLFFVATLAGVFWRVRFQKQRQRIHEELPGIIDSTLRNIDAGRSLEQSLIASFSEASPVFEPLLFRLRNAVGSGREYTGLFEGFAALYRTPSLILVAIALRTTSRFGASIRPVLRQVADSLRSQQELRQEFLAATAETRFTAVTFAVLPPGLAAYMVLMNEQYSDLLLNTATGHKLLIIAAVLQVIGMGVIWRMIQGVGRA</sequence>
<dbReference type="PANTHER" id="PTHR35007">
    <property type="entry name" value="INTEGRAL MEMBRANE PROTEIN-RELATED"/>
    <property type="match status" value="1"/>
</dbReference>
<comment type="caution">
    <text evidence="8">The sequence shown here is derived from an EMBL/GenBank/DDBJ whole genome shotgun (WGS) entry which is preliminary data.</text>
</comment>
<keyword evidence="5 6" id="KW-0472">Membrane</keyword>
<feature type="transmembrane region" description="Helical" evidence="6">
    <location>
        <begin position="235"/>
        <end position="260"/>
    </location>
</feature>
<feature type="transmembrane region" description="Helical" evidence="6">
    <location>
        <begin position="280"/>
        <end position="299"/>
    </location>
</feature>